<dbReference type="InterPro" id="IPR013249">
    <property type="entry name" value="RNA_pol_sigma70_r4_t2"/>
</dbReference>
<feature type="transmembrane region" description="Helical" evidence="7">
    <location>
        <begin position="308"/>
        <end position="329"/>
    </location>
</feature>
<dbReference type="InterPro" id="IPR007627">
    <property type="entry name" value="RNA_pol_sigma70_r2"/>
</dbReference>
<dbReference type="InterPro" id="IPR000838">
    <property type="entry name" value="RNA_pol_sigma70_ECF_CS"/>
</dbReference>
<accession>A0A2U9T5H7</accession>
<evidence type="ECO:0000259" key="8">
    <source>
        <dbReference type="Pfam" id="PF04542"/>
    </source>
</evidence>
<keyword evidence="5 6" id="KW-0804">Transcription</keyword>
<dbReference type="PROSITE" id="PS01063">
    <property type="entry name" value="SIGMA70_ECF"/>
    <property type="match status" value="1"/>
</dbReference>
<feature type="transmembrane region" description="Helical" evidence="7">
    <location>
        <begin position="276"/>
        <end position="296"/>
    </location>
</feature>
<protein>
    <recommendedName>
        <fullName evidence="6">RNA polymerase sigma factor</fullName>
    </recommendedName>
</protein>
<dbReference type="RefSeq" id="WP_111266866.1">
    <property type="nucleotide sequence ID" value="NZ_CP029843.1"/>
</dbReference>
<reference evidence="10 11" key="1">
    <citation type="submission" date="2018-05" db="EMBL/GenBank/DDBJ databases">
        <title>The complete genome of Lysobacter maris HZ9B, a marine bacterium antagonistic against terrestrial plant pathogens.</title>
        <authorList>
            <person name="Zhang X.-Q."/>
        </authorList>
    </citation>
    <scope>NUCLEOTIDE SEQUENCE [LARGE SCALE GENOMIC DNA]</scope>
    <source>
        <strain evidence="10 11">HZ9B</strain>
    </source>
</reference>
<feature type="transmembrane region" description="Helical" evidence="7">
    <location>
        <begin position="241"/>
        <end position="264"/>
    </location>
</feature>
<keyword evidence="7" id="KW-0812">Transmembrane</keyword>
<dbReference type="InterPro" id="IPR013324">
    <property type="entry name" value="RNA_pol_sigma_r3/r4-like"/>
</dbReference>
<dbReference type="InterPro" id="IPR036388">
    <property type="entry name" value="WH-like_DNA-bd_sf"/>
</dbReference>
<dbReference type="GO" id="GO:0003677">
    <property type="term" value="F:DNA binding"/>
    <property type="evidence" value="ECO:0007669"/>
    <property type="project" value="UniProtKB-KW"/>
</dbReference>
<dbReference type="EMBL" id="CP029843">
    <property type="protein sequence ID" value="AWV07781.1"/>
    <property type="molecule type" value="Genomic_DNA"/>
</dbReference>
<feature type="transmembrane region" description="Helical" evidence="7">
    <location>
        <begin position="206"/>
        <end position="229"/>
    </location>
</feature>
<keyword evidence="3 6" id="KW-0731">Sigma factor</keyword>
<dbReference type="Gene3D" id="1.10.1740.10">
    <property type="match status" value="1"/>
</dbReference>
<sequence>MSAHPALDFDAPIDRLIATHLPAARRGDRDAYARIVVACQSPVTAIALAIVRDVPTSEDIAQEAFLKAWQGLDTLKNHASFLPWLRQITRNLARDYLRAARHRPMTGEGAEVAINIAADPSPSPAQRMLQTEEERAAADIISTLPEDSRETLLLYYREGQRSKQVAALLGLSDAAVRKRLSRARAQVREQMLARFGEFARSSAPGAAFTATVIGGLALASPAVSAAAAIGSGLLGGGVGKLGSGAVVGSGMSGGVAGGSLAMTLKPLFHGASASGAFIGGAIGGLAGWAFTLWYMLRFARNTDDRRRIHRFFWMHTSTAAVWAVAMMLTSQSTRGWAPLSAVTLVGLAVMNYQWLVPMQRMMAPMLEDPANRRLLRWYPYMLGRRAMAAASLIAIAGMAWAIWRSGGFNA</sequence>
<dbReference type="GO" id="GO:0016987">
    <property type="term" value="F:sigma factor activity"/>
    <property type="evidence" value="ECO:0007669"/>
    <property type="project" value="UniProtKB-KW"/>
</dbReference>
<name>A0A2U9T5H7_9GAMM</name>
<dbReference type="AlphaFoldDB" id="A0A2U9T5H7"/>
<feature type="domain" description="RNA polymerase sigma-70 region 2" evidence="8">
    <location>
        <begin position="38"/>
        <end position="101"/>
    </location>
</feature>
<dbReference type="CDD" id="cd06171">
    <property type="entry name" value="Sigma70_r4"/>
    <property type="match status" value="1"/>
</dbReference>
<evidence type="ECO:0000256" key="3">
    <source>
        <dbReference type="ARBA" id="ARBA00023082"/>
    </source>
</evidence>
<dbReference type="Pfam" id="PF08281">
    <property type="entry name" value="Sigma70_r4_2"/>
    <property type="match status" value="1"/>
</dbReference>
<proteinExistence type="inferred from homology"/>
<evidence type="ECO:0000259" key="9">
    <source>
        <dbReference type="Pfam" id="PF08281"/>
    </source>
</evidence>
<dbReference type="Gene3D" id="1.10.10.10">
    <property type="entry name" value="Winged helix-like DNA-binding domain superfamily/Winged helix DNA-binding domain"/>
    <property type="match status" value="1"/>
</dbReference>
<evidence type="ECO:0000256" key="7">
    <source>
        <dbReference type="SAM" id="Phobius"/>
    </source>
</evidence>
<evidence type="ECO:0000256" key="5">
    <source>
        <dbReference type="ARBA" id="ARBA00023163"/>
    </source>
</evidence>
<dbReference type="SUPFAM" id="SSF88659">
    <property type="entry name" value="Sigma3 and sigma4 domains of RNA polymerase sigma factors"/>
    <property type="match status" value="1"/>
</dbReference>
<dbReference type="InterPro" id="IPR014284">
    <property type="entry name" value="RNA_pol_sigma-70_dom"/>
</dbReference>
<dbReference type="InterPro" id="IPR039425">
    <property type="entry name" value="RNA_pol_sigma-70-like"/>
</dbReference>
<keyword evidence="2 6" id="KW-0805">Transcription regulation</keyword>
<dbReference type="PANTHER" id="PTHR43133:SF25">
    <property type="entry name" value="RNA POLYMERASE SIGMA FACTOR RFAY-RELATED"/>
    <property type="match status" value="1"/>
</dbReference>
<dbReference type="Proteomes" id="UP000249447">
    <property type="component" value="Chromosome"/>
</dbReference>
<dbReference type="NCBIfam" id="TIGR02937">
    <property type="entry name" value="sigma70-ECF"/>
    <property type="match status" value="1"/>
</dbReference>
<dbReference type="GO" id="GO:0006352">
    <property type="term" value="P:DNA-templated transcription initiation"/>
    <property type="evidence" value="ECO:0007669"/>
    <property type="project" value="InterPro"/>
</dbReference>
<dbReference type="Pfam" id="PF04542">
    <property type="entry name" value="Sigma70_r2"/>
    <property type="match status" value="1"/>
</dbReference>
<dbReference type="SUPFAM" id="SSF88946">
    <property type="entry name" value="Sigma2 domain of RNA polymerase sigma factors"/>
    <property type="match status" value="1"/>
</dbReference>
<keyword evidence="4 6" id="KW-0238">DNA-binding</keyword>
<dbReference type="InterPro" id="IPR013325">
    <property type="entry name" value="RNA_pol_sigma_r2"/>
</dbReference>
<dbReference type="KEGG" id="lmb:C9I47_2098"/>
<feature type="domain" description="RNA polymerase sigma factor 70 region 4 type 2" evidence="9">
    <location>
        <begin position="137"/>
        <end position="186"/>
    </location>
</feature>
<evidence type="ECO:0000256" key="2">
    <source>
        <dbReference type="ARBA" id="ARBA00023015"/>
    </source>
</evidence>
<gene>
    <name evidence="10" type="ORF">C9I47_2098</name>
</gene>
<keyword evidence="7" id="KW-0472">Membrane</keyword>
<evidence type="ECO:0000256" key="1">
    <source>
        <dbReference type="ARBA" id="ARBA00010641"/>
    </source>
</evidence>
<evidence type="ECO:0000256" key="4">
    <source>
        <dbReference type="ARBA" id="ARBA00023125"/>
    </source>
</evidence>
<keyword evidence="11" id="KW-1185">Reference proteome</keyword>
<comment type="similarity">
    <text evidence="1 6">Belongs to the sigma-70 factor family. ECF subfamily.</text>
</comment>
<dbReference type="PANTHER" id="PTHR43133">
    <property type="entry name" value="RNA POLYMERASE ECF-TYPE SIGMA FACTO"/>
    <property type="match status" value="1"/>
</dbReference>
<evidence type="ECO:0000313" key="10">
    <source>
        <dbReference type="EMBL" id="AWV07781.1"/>
    </source>
</evidence>
<feature type="transmembrane region" description="Helical" evidence="7">
    <location>
        <begin position="382"/>
        <end position="403"/>
    </location>
</feature>
<evidence type="ECO:0000256" key="6">
    <source>
        <dbReference type="RuleBase" id="RU000716"/>
    </source>
</evidence>
<organism evidence="10 11">
    <name type="scientific">Marilutibacter maris</name>
    <dbReference type="NCBI Taxonomy" id="1605891"/>
    <lineage>
        <taxon>Bacteria</taxon>
        <taxon>Pseudomonadati</taxon>
        <taxon>Pseudomonadota</taxon>
        <taxon>Gammaproteobacteria</taxon>
        <taxon>Lysobacterales</taxon>
        <taxon>Lysobacteraceae</taxon>
        <taxon>Marilutibacter</taxon>
    </lineage>
</organism>
<feature type="transmembrane region" description="Helical" evidence="7">
    <location>
        <begin position="335"/>
        <end position="355"/>
    </location>
</feature>
<keyword evidence="7" id="KW-1133">Transmembrane helix</keyword>
<evidence type="ECO:0000313" key="11">
    <source>
        <dbReference type="Proteomes" id="UP000249447"/>
    </source>
</evidence>
<dbReference type="OrthoDB" id="5757196at2"/>